<dbReference type="KEGG" id="chh:A0O34_00085"/>
<dbReference type="Pfam" id="PF04397">
    <property type="entry name" value="LytTR"/>
    <property type="match status" value="1"/>
</dbReference>
<dbReference type="Gene3D" id="2.40.50.1020">
    <property type="entry name" value="LytTr DNA-binding domain"/>
    <property type="match status" value="1"/>
</dbReference>
<dbReference type="PANTHER" id="PTHR37299:SF1">
    <property type="entry name" value="STAGE 0 SPORULATION PROTEIN A HOMOLOG"/>
    <property type="match status" value="1"/>
</dbReference>
<dbReference type="EMBL" id="CP015199">
    <property type="protein sequence ID" value="ANF49051.1"/>
    <property type="molecule type" value="Genomic_DNA"/>
</dbReference>
<evidence type="ECO:0000313" key="4">
    <source>
        <dbReference type="EMBL" id="ANF49051.1"/>
    </source>
</evidence>
<dbReference type="InterPro" id="IPR007492">
    <property type="entry name" value="LytTR_DNA-bd_dom"/>
</dbReference>
<dbReference type="AlphaFoldDB" id="A0A172XQ27"/>
<reference evidence="4 5" key="1">
    <citation type="submission" date="2016-04" db="EMBL/GenBank/DDBJ databases">
        <title>Complete Genome Sequence of Chryseobacterium sp. IHBB 10212.</title>
        <authorList>
            <person name="Pal M."/>
            <person name="Swarnkar M.K."/>
            <person name="Kaushal K."/>
            <person name="Chhibber S."/>
            <person name="Singh A.K."/>
            <person name="Gulati A."/>
        </authorList>
    </citation>
    <scope>NUCLEOTIDE SEQUENCE [LARGE SCALE GENOMIC DNA]</scope>
    <source>
        <strain evidence="4 5">IHBB 10212</strain>
    </source>
</reference>
<dbReference type="RefSeq" id="WP_066749894.1">
    <property type="nucleotide sequence ID" value="NZ_CP015199.1"/>
</dbReference>
<dbReference type="Pfam" id="PF00072">
    <property type="entry name" value="Response_reg"/>
    <property type="match status" value="1"/>
</dbReference>
<dbReference type="SUPFAM" id="SSF52172">
    <property type="entry name" value="CheY-like"/>
    <property type="match status" value="1"/>
</dbReference>
<dbReference type="SMART" id="SM00850">
    <property type="entry name" value="LytTR"/>
    <property type="match status" value="1"/>
</dbReference>
<sequence length="235" mass="27092">MYTCFIIDDEFSALELLSDYIALTPELKLLKSFNNPLTALAEIGKLKKPVDIVFLDIEMREMNGIELASLIKDKTNKFVFTTGFANYAVDSYELEADGFLLKPISPSKFFHTVKRLFPVYENYSKRDFIDMVIVKSPEQRNRLLNIRAADIIAVEAQERATKIYTTQEIILSKSTLSEVFALLPRDRGFFQIHRSFIIAESHIKTLERSYLVLSNDLRISIGRKYAGFYYTKANK</sequence>
<dbReference type="STRING" id="1685010.A0O34_00085"/>
<name>A0A172XQ27_9FLAO</name>
<evidence type="ECO:0000256" key="1">
    <source>
        <dbReference type="PROSITE-ProRule" id="PRU00169"/>
    </source>
</evidence>
<keyword evidence="1" id="KW-0597">Phosphoprotein</keyword>
<dbReference type="InterPro" id="IPR011006">
    <property type="entry name" value="CheY-like_superfamily"/>
</dbReference>
<dbReference type="GO" id="GO:0000156">
    <property type="term" value="F:phosphorelay response regulator activity"/>
    <property type="evidence" value="ECO:0007669"/>
    <property type="project" value="InterPro"/>
</dbReference>
<dbReference type="SMART" id="SM00448">
    <property type="entry name" value="REC"/>
    <property type="match status" value="1"/>
</dbReference>
<proteinExistence type="predicted"/>
<dbReference type="OrthoDB" id="2168082at2"/>
<dbReference type="InterPro" id="IPR001789">
    <property type="entry name" value="Sig_transdc_resp-reg_receiver"/>
</dbReference>
<feature type="modified residue" description="4-aspartylphosphate" evidence="1">
    <location>
        <position position="56"/>
    </location>
</feature>
<keyword evidence="5" id="KW-1185">Reference proteome</keyword>
<dbReference type="Proteomes" id="UP000077824">
    <property type="component" value="Chromosome"/>
</dbReference>
<evidence type="ECO:0000259" key="2">
    <source>
        <dbReference type="PROSITE" id="PS50110"/>
    </source>
</evidence>
<evidence type="ECO:0000313" key="5">
    <source>
        <dbReference type="Proteomes" id="UP000077824"/>
    </source>
</evidence>
<gene>
    <name evidence="4" type="ORF">A0O34_00085</name>
</gene>
<protein>
    <recommendedName>
        <fullName evidence="6">DNA-binding response regulator</fullName>
    </recommendedName>
</protein>
<dbReference type="InterPro" id="IPR046947">
    <property type="entry name" value="LytR-like"/>
</dbReference>
<dbReference type="PANTHER" id="PTHR37299">
    <property type="entry name" value="TRANSCRIPTIONAL REGULATOR-RELATED"/>
    <property type="match status" value="1"/>
</dbReference>
<accession>A0A172XQ27</accession>
<dbReference type="GO" id="GO:0003677">
    <property type="term" value="F:DNA binding"/>
    <property type="evidence" value="ECO:0007669"/>
    <property type="project" value="InterPro"/>
</dbReference>
<dbReference type="Gene3D" id="3.40.50.2300">
    <property type="match status" value="1"/>
</dbReference>
<evidence type="ECO:0000259" key="3">
    <source>
        <dbReference type="PROSITE" id="PS50930"/>
    </source>
</evidence>
<organism evidence="4 5">
    <name type="scientific">Chryseobacterium glaciei</name>
    <dbReference type="NCBI Taxonomy" id="1685010"/>
    <lineage>
        <taxon>Bacteria</taxon>
        <taxon>Pseudomonadati</taxon>
        <taxon>Bacteroidota</taxon>
        <taxon>Flavobacteriia</taxon>
        <taxon>Flavobacteriales</taxon>
        <taxon>Weeksellaceae</taxon>
        <taxon>Chryseobacterium group</taxon>
        <taxon>Chryseobacterium</taxon>
    </lineage>
</organism>
<feature type="domain" description="Response regulatory" evidence="2">
    <location>
        <begin position="3"/>
        <end position="117"/>
    </location>
</feature>
<feature type="domain" description="HTH LytTR-type" evidence="3">
    <location>
        <begin position="146"/>
        <end position="226"/>
    </location>
</feature>
<dbReference type="PROSITE" id="PS50930">
    <property type="entry name" value="HTH_LYTTR"/>
    <property type="match status" value="1"/>
</dbReference>
<dbReference type="PROSITE" id="PS50110">
    <property type="entry name" value="RESPONSE_REGULATORY"/>
    <property type="match status" value="1"/>
</dbReference>
<evidence type="ECO:0008006" key="6">
    <source>
        <dbReference type="Google" id="ProtNLM"/>
    </source>
</evidence>